<keyword evidence="2" id="KW-1185">Reference proteome</keyword>
<dbReference type="GO" id="GO:0000731">
    <property type="term" value="P:DNA synthesis involved in DNA repair"/>
    <property type="evidence" value="ECO:0007669"/>
    <property type="project" value="TreeGrafter"/>
</dbReference>
<dbReference type="PANTHER" id="PTHR32182">
    <property type="entry name" value="DNA REPLICATION AND REPAIR PROTEIN RECF"/>
    <property type="match status" value="1"/>
</dbReference>
<organism evidence="1 2">
    <name type="scientific">Polaribacter marinus</name>
    <dbReference type="NCBI Taxonomy" id="2916838"/>
    <lineage>
        <taxon>Bacteria</taxon>
        <taxon>Pseudomonadati</taxon>
        <taxon>Bacteroidota</taxon>
        <taxon>Flavobacteriia</taxon>
        <taxon>Flavobacteriales</taxon>
        <taxon>Flavobacteriaceae</taxon>
    </lineage>
</organism>
<accession>A0A9X1VSS0</accession>
<comment type="caution">
    <text evidence="1">The sequence shown here is derived from an EMBL/GenBank/DDBJ whole genome shotgun (WGS) entry which is preliminary data.</text>
</comment>
<dbReference type="InterPro" id="IPR027417">
    <property type="entry name" value="P-loop_NTPase"/>
</dbReference>
<protein>
    <recommendedName>
        <fullName evidence="3">ATPase AAA-type core domain-containing protein</fullName>
    </recommendedName>
</protein>
<name>A0A9X1VSS0_9FLAO</name>
<evidence type="ECO:0000313" key="2">
    <source>
        <dbReference type="Proteomes" id="UP001139369"/>
    </source>
</evidence>
<dbReference type="RefSeq" id="WP_242179455.1">
    <property type="nucleotide sequence ID" value="NZ_JAKQYM010000016.1"/>
</dbReference>
<evidence type="ECO:0000313" key="1">
    <source>
        <dbReference type="EMBL" id="MCI2230347.1"/>
    </source>
</evidence>
<dbReference type="GO" id="GO:0006302">
    <property type="term" value="P:double-strand break repair"/>
    <property type="evidence" value="ECO:0007669"/>
    <property type="project" value="TreeGrafter"/>
</dbReference>
<reference evidence="1" key="1">
    <citation type="submission" date="2022-02" db="EMBL/GenBank/DDBJ databases">
        <title>Polaribacter sp. MSW13, isolated from seawater.</title>
        <authorList>
            <person name="Kristyanto S."/>
            <person name="Jung J."/>
            <person name="Jeon C.O."/>
        </authorList>
    </citation>
    <scope>NUCLEOTIDE SEQUENCE</scope>
    <source>
        <strain evidence="1">MSW13</strain>
    </source>
</reference>
<dbReference type="SUPFAM" id="SSF52540">
    <property type="entry name" value="P-loop containing nucleoside triphosphate hydrolases"/>
    <property type="match status" value="1"/>
</dbReference>
<sequence>MKGFRLIALKTGAEQKRFITIPDSNRKIDPYKVLKTNTVYPFYANYSFPSNDFNKILIDNSTSVDLYSLDIEDHRLEVNISAIVGKNGSGKSSLIELLYLATYNIGCSLKLLRDVKSNRFLKGFKDLELELIYALGQKFFIVSFDKGGVVKSQIMIDKDGVVSDFHKPEYFSILDFREYFYTITINYSHYGLNATEVGKWINSLFHKNDGYQTPIVLNPMRTDGNIDIKRENQLLKRRLQANLLQNINDQIPNDSLRNIANNKIAISIEASYNKKTVDKFEENRKSNSQLRDNITTLIQKVFDFQISKNVLDTDMFINLCIDYICNKLYKIANNYNPYNKYLVEENNSKVLRNLNAFINHVYNSNSHIFFKVKGAILYIKYYDRLFSKEVNTKSKTIVFDIEKYSKIIDSIILDEKTFVNTYMLAPPSFFDTNIILSDDSSIDSLSSGEKQKMHSVSSIIYHLINLNSVSDYNLRIDPTNRFHSYRYLNIVLDEIELYYHPDWQRTYINDLLSAISKINKRNISYIQGLNIIFLTHSPYILSDIPVTNVLKLDEGKPFSSIDEPQTYGANIYDLLTDSFFLGKYYIGEKARLDIEKIINTLRSTKDKIIEPYFNEKPQEIKKRIEIISEDFLRTKLLRMYFNKYESDKVYQREMLLKQLKDLDN</sequence>
<dbReference type="EMBL" id="JAKQYM010000016">
    <property type="protein sequence ID" value="MCI2230347.1"/>
    <property type="molecule type" value="Genomic_DNA"/>
</dbReference>
<dbReference type="Gene3D" id="3.40.50.300">
    <property type="entry name" value="P-loop containing nucleotide triphosphate hydrolases"/>
    <property type="match status" value="1"/>
</dbReference>
<dbReference type="AlphaFoldDB" id="A0A9X1VSS0"/>
<evidence type="ECO:0008006" key="3">
    <source>
        <dbReference type="Google" id="ProtNLM"/>
    </source>
</evidence>
<proteinExistence type="predicted"/>
<dbReference type="PANTHER" id="PTHR32182:SF23">
    <property type="entry name" value="ATP BINDING PROTEIN"/>
    <property type="match status" value="1"/>
</dbReference>
<dbReference type="Proteomes" id="UP001139369">
    <property type="component" value="Unassembled WGS sequence"/>
</dbReference>
<gene>
    <name evidence="1" type="ORF">MC378_14300</name>
</gene>